<dbReference type="OrthoDB" id="6746664at2759"/>
<name>A0A8J2RDL6_9CRUS</name>
<dbReference type="Pfam" id="PF00059">
    <property type="entry name" value="Lectin_C"/>
    <property type="match status" value="1"/>
</dbReference>
<comment type="caution">
    <text evidence="8">The sequence shown here is derived from an EMBL/GenBank/DDBJ whole genome shotgun (WGS) entry which is preliminary data.</text>
</comment>
<evidence type="ECO:0000256" key="6">
    <source>
        <dbReference type="SAM" id="SignalP"/>
    </source>
</evidence>
<organism evidence="8 9">
    <name type="scientific">Daphnia galeata</name>
    <dbReference type="NCBI Taxonomy" id="27404"/>
    <lineage>
        <taxon>Eukaryota</taxon>
        <taxon>Metazoa</taxon>
        <taxon>Ecdysozoa</taxon>
        <taxon>Arthropoda</taxon>
        <taxon>Crustacea</taxon>
        <taxon>Branchiopoda</taxon>
        <taxon>Diplostraca</taxon>
        <taxon>Cladocera</taxon>
        <taxon>Anomopoda</taxon>
        <taxon>Daphniidae</taxon>
        <taxon>Daphnia</taxon>
    </lineage>
</organism>
<dbReference type="InterPro" id="IPR016186">
    <property type="entry name" value="C-type_lectin-like/link_sf"/>
</dbReference>
<evidence type="ECO:0000256" key="5">
    <source>
        <dbReference type="ARBA" id="ARBA00023157"/>
    </source>
</evidence>
<dbReference type="PROSITE" id="PS51257">
    <property type="entry name" value="PROKAR_LIPOPROTEIN"/>
    <property type="match status" value="1"/>
</dbReference>
<dbReference type="AlphaFoldDB" id="A0A8J2RDL6"/>
<keyword evidence="2" id="KW-0964">Secreted</keyword>
<dbReference type="GO" id="GO:0008083">
    <property type="term" value="F:growth factor activity"/>
    <property type="evidence" value="ECO:0007669"/>
    <property type="project" value="TreeGrafter"/>
</dbReference>
<dbReference type="PROSITE" id="PS50041">
    <property type="entry name" value="C_TYPE_LECTIN_2"/>
    <property type="match status" value="1"/>
</dbReference>
<reference evidence="8" key="1">
    <citation type="submission" date="2021-11" db="EMBL/GenBank/DDBJ databases">
        <authorList>
            <person name="Schell T."/>
        </authorList>
    </citation>
    <scope>NUCLEOTIDE SEQUENCE</scope>
    <source>
        <strain evidence="8">M5</strain>
    </source>
</reference>
<keyword evidence="3 6" id="KW-0732">Signal</keyword>
<dbReference type="InterPro" id="IPR016187">
    <property type="entry name" value="CTDL_fold"/>
</dbReference>
<evidence type="ECO:0000256" key="4">
    <source>
        <dbReference type="ARBA" id="ARBA00022734"/>
    </source>
</evidence>
<dbReference type="GO" id="GO:0030246">
    <property type="term" value="F:carbohydrate binding"/>
    <property type="evidence" value="ECO:0007669"/>
    <property type="project" value="UniProtKB-KW"/>
</dbReference>
<dbReference type="InterPro" id="IPR018378">
    <property type="entry name" value="C-type_lectin_CS"/>
</dbReference>
<dbReference type="Gene3D" id="3.10.100.10">
    <property type="entry name" value="Mannose-Binding Protein A, subunit A"/>
    <property type="match status" value="1"/>
</dbReference>
<dbReference type="EMBL" id="CAKKLH010000024">
    <property type="protein sequence ID" value="CAH0099684.1"/>
    <property type="molecule type" value="Genomic_DNA"/>
</dbReference>
<evidence type="ECO:0000256" key="2">
    <source>
        <dbReference type="ARBA" id="ARBA00022525"/>
    </source>
</evidence>
<accession>A0A8J2RDL6</accession>
<keyword evidence="9" id="KW-1185">Reference proteome</keyword>
<dbReference type="Proteomes" id="UP000789390">
    <property type="component" value="Unassembled WGS sequence"/>
</dbReference>
<evidence type="ECO:0000256" key="1">
    <source>
        <dbReference type="ARBA" id="ARBA00004613"/>
    </source>
</evidence>
<dbReference type="PROSITE" id="PS00615">
    <property type="entry name" value="C_TYPE_LECTIN_1"/>
    <property type="match status" value="1"/>
</dbReference>
<evidence type="ECO:0000313" key="9">
    <source>
        <dbReference type="Proteomes" id="UP000789390"/>
    </source>
</evidence>
<keyword evidence="4" id="KW-0430">Lectin</keyword>
<dbReference type="SMART" id="SM00034">
    <property type="entry name" value="CLECT"/>
    <property type="match status" value="1"/>
</dbReference>
<protein>
    <recommendedName>
        <fullName evidence="7">C-type lectin domain-containing protein</fullName>
    </recommendedName>
</protein>
<dbReference type="InterPro" id="IPR001304">
    <property type="entry name" value="C-type_lectin-like"/>
</dbReference>
<dbReference type="PANTHER" id="PTHR22799">
    <property type="entry name" value="TETRANECTIN-RELATED"/>
    <property type="match status" value="1"/>
</dbReference>
<feature type="domain" description="C-type lectin" evidence="7">
    <location>
        <begin position="340"/>
        <end position="459"/>
    </location>
</feature>
<feature type="signal peptide" evidence="6">
    <location>
        <begin position="1"/>
        <end position="24"/>
    </location>
</feature>
<proteinExistence type="predicted"/>
<sequence length="460" mass="53309">MVRKLSGWLFVASFIIGFFSCSSSVYEKDKLLTWFQENSDMFVMLKHWNDLPLISTAWKRLKTTPQVQEERKNFVKNVETFLEIFEDNLQIKRQNVSLNHDNQTTTVNETSETASQPQILLMDTDLKDNTGALVIANLVLESSQKEIEQTTDSSASPILKSDKTLVVNKNQISSNPCSCDDSSQFDSKSFLREYEEEKRWMRSQLIPLNYLFDKLRVIEDKFTNLQRTAWTCLSASEAKNETTSNMTSINVETSNLGLQEFLSRIENLESLSKTLTMDYQNLTTMVVSVKEITKATTEHLEILSSRVSDLSKSASYERNNTEDVEYCPEHLDERVPCAEVGNSCYCFSKLQKNWTAAQEFCRRNDMFLLSLETMNETELINNHIKNSGLPKDFYWTSGSDEANEGQWIWTSTQENITITNWRNNQPDGGKKENCLYLHSRDEFKWGDWMCNLSQYFICEW</sequence>
<comment type="subcellular location">
    <subcellularLocation>
        <location evidence="1">Secreted</location>
    </subcellularLocation>
</comment>
<keyword evidence="5" id="KW-1015">Disulfide bond</keyword>
<dbReference type="SUPFAM" id="SSF56436">
    <property type="entry name" value="C-type lectin-like"/>
    <property type="match status" value="1"/>
</dbReference>
<dbReference type="GO" id="GO:0005615">
    <property type="term" value="C:extracellular space"/>
    <property type="evidence" value="ECO:0007669"/>
    <property type="project" value="TreeGrafter"/>
</dbReference>
<dbReference type="InterPro" id="IPR051663">
    <property type="entry name" value="CLec_Tetranectin-domain"/>
</dbReference>
<dbReference type="PANTHER" id="PTHR22799:SF1">
    <property type="entry name" value="C-TYPE LECTIN DOMAIN FAMILY 11 MEMBER A"/>
    <property type="match status" value="1"/>
</dbReference>
<evidence type="ECO:0000259" key="7">
    <source>
        <dbReference type="PROSITE" id="PS50041"/>
    </source>
</evidence>
<gene>
    <name evidence="8" type="ORF">DGAL_LOCUS1840</name>
</gene>
<feature type="chain" id="PRO_5035159110" description="C-type lectin domain-containing protein" evidence="6">
    <location>
        <begin position="25"/>
        <end position="460"/>
    </location>
</feature>
<evidence type="ECO:0000256" key="3">
    <source>
        <dbReference type="ARBA" id="ARBA00022729"/>
    </source>
</evidence>
<evidence type="ECO:0000313" key="8">
    <source>
        <dbReference type="EMBL" id="CAH0099684.1"/>
    </source>
</evidence>
<dbReference type="CDD" id="cd00037">
    <property type="entry name" value="CLECT"/>
    <property type="match status" value="1"/>
</dbReference>